<dbReference type="Proteomes" id="UP000238034">
    <property type="component" value="Unassembled WGS sequence"/>
</dbReference>
<accession>A0A2T0U7R5</accession>
<dbReference type="EC" id="3.2.1.78" evidence="2"/>
<sequence length="438" mass="50575">MNYKPRIFSLIFMMAFAFCSTEANDVGFVSRKGHQFIRKNKPYYFIGVNYWYGGLLAAGKDSAQGKERVKQELDFLKSHGVNNLRVLAGSEGYGLVNGVERLRPSLQPERGVFKSDILQGLDYLLYEMGKRDMVAVLYLSNNWEWSGGFLQYLNWNKKISDSTMQSKMSWDGLRDNTSMFYSCEPCKQDYLKQVDFIMRRVNKYTGRPYIQDPAIMAWQLANEPRPMRTSAVEHYREWTSSVASYIKTKDRNHLVTIGTEGIMGTDESSELFREVHTPPQVDYLTVHIWPKNWQWFQGTDINAQVKEVIKRSDEYISRHVSIARELKKPMVIEEFGLPRDQHLFSPSSATTARDEYFEKVFSSLRNSYHYGDVISGCNIWSFGGIARPREGQLFWKEGDDFMGDPPQEEQGLNSIFDSDGSTWTLIKSFADTLSPKKS</sequence>
<feature type="signal peptide" evidence="5">
    <location>
        <begin position="1"/>
        <end position="23"/>
    </location>
</feature>
<dbReference type="GO" id="GO:0016985">
    <property type="term" value="F:mannan endo-1,4-beta-mannosidase activity"/>
    <property type="evidence" value="ECO:0007669"/>
    <property type="project" value="TreeGrafter"/>
</dbReference>
<comment type="catalytic activity">
    <reaction evidence="1">
        <text>Random hydrolysis of (1-&gt;4)-beta-D-mannosidic linkages in mannans, galactomannans and glucomannans.</text>
        <dbReference type="EC" id="3.2.1.78"/>
    </reaction>
</comment>
<dbReference type="InterPro" id="IPR017853">
    <property type="entry name" value="GH"/>
</dbReference>
<dbReference type="RefSeq" id="WP_106292534.1">
    <property type="nucleotide sequence ID" value="NZ_PVTH01000003.1"/>
</dbReference>
<dbReference type="AlphaFoldDB" id="A0A2T0U7R5"/>
<evidence type="ECO:0000256" key="1">
    <source>
        <dbReference type="ARBA" id="ARBA00001678"/>
    </source>
</evidence>
<dbReference type="Gene3D" id="3.20.20.80">
    <property type="entry name" value="Glycosidases"/>
    <property type="match status" value="1"/>
</dbReference>
<organism evidence="7 8">
    <name type="scientific">Arcticibacter pallidicorallinus</name>
    <dbReference type="NCBI Taxonomy" id="1259464"/>
    <lineage>
        <taxon>Bacteria</taxon>
        <taxon>Pseudomonadati</taxon>
        <taxon>Bacteroidota</taxon>
        <taxon>Sphingobacteriia</taxon>
        <taxon>Sphingobacteriales</taxon>
        <taxon>Sphingobacteriaceae</taxon>
        <taxon>Arcticibacter</taxon>
    </lineage>
</organism>
<evidence type="ECO:0000256" key="2">
    <source>
        <dbReference type="ARBA" id="ARBA00012706"/>
    </source>
</evidence>
<gene>
    <name evidence="7" type="ORF">B0I27_103433</name>
</gene>
<evidence type="ECO:0000256" key="5">
    <source>
        <dbReference type="SAM" id="SignalP"/>
    </source>
</evidence>
<keyword evidence="3" id="KW-0378">Hydrolase</keyword>
<comment type="caution">
    <text evidence="7">The sequence shown here is derived from an EMBL/GenBank/DDBJ whole genome shotgun (WGS) entry which is preliminary data.</text>
</comment>
<dbReference type="SUPFAM" id="SSF51445">
    <property type="entry name" value="(Trans)glycosidases"/>
    <property type="match status" value="1"/>
</dbReference>
<dbReference type="InterPro" id="IPR001547">
    <property type="entry name" value="Glyco_hydro_5"/>
</dbReference>
<keyword evidence="8" id="KW-1185">Reference proteome</keyword>
<evidence type="ECO:0000256" key="3">
    <source>
        <dbReference type="ARBA" id="ARBA00022801"/>
    </source>
</evidence>
<dbReference type="Pfam" id="PF26410">
    <property type="entry name" value="GH5_mannosidase"/>
    <property type="match status" value="1"/>
</dbReference>
<evidence type="ECO:0000259" key="6">
    <source>
        <dbReference type="Pfam" id="PF26410"/>
    </source>
</evidence>
<proteinExistence type="predicted"/>
<dbReference type="EMBL" id="PVTH01000003">
    <property type="protein sequence ID" value="PRY53960.1"/>
    <property type="molecule type" value="Genomic_DNA"/>
</dbReference>
<reference evidence="7 8" key="1">
    <citation type="submission" date="2018-03" db="EMBL/GenBank/DDBJ databases">
        <title>Genomic Encyclopedia of Type Strains, Phase III (KMG-III): the genomes of soil and plant-associated and newly described type strains.</title>
        <authorList>
            <person name="Whitman W."/>
        </authorList>
    </citation>
    <scope>NUCLEOTIDE SEQUENCE [LARGE SCALE GENOMIC DNA]</scope>
    <source>
        <strain evidence="7 8">CGMCC 1.9313</strain>
    </source>
</reference>
<evidence type="ECO:0000313" key="7">
    <source>
        <dbReference type="EMBL" id="PRY53960.1"/>
    </source>
</evidence>
<name>A0A2T0U7R5_9SPHI</name>
<protein>
    <recommendedName>
        <fullName evidence="2">mannan endo-1,4-beta-mannosidase</fullName>
        <ecNumber evidence="2">3.2.1.78</ecNumber>
    </recommendedName>
</protein>
<keyword evidence="5" id="KW-0732">Signal</keyword>
<evidence type="ECO:0000313" key="8">
    <source>
        <dbReference type="Proteomes" id="UP000238034"/>
    </source>
</evidence>
<evidence type="ECO:0000256" key="4">
    <source>
        <dbReference type="ARBA" id="ARBA00023295"/>
    </source>
</evidence>
<dbReference type="InterPro" id="IPR045053">
    <property type="entry name" value="MAN-like"/>
</dbReference>
<dbReference type="PANTHER" id="PTHR31451">
    <property type="match status" value="1"/>
</dbReference>
<keyword evidence="4" id="KW-0326">Glycosidase</keyword>
<feature type="chain" id="PRO_5015617072" description="mannan endo-1,4-beta-mannosidase" evidence="5">
    <location>
        <begin position="24"/>
        <end position="438"/>
    </location>
</feature>
<feature type="domain" description="Glycoside hydrolase family 5" evidence="6">
    <location>
        <begin position="28"/>
        <end position="433"/>
    </location>
</feature>
<dbReference type="PANTHER" id="PTHR31451:SF40">
    <property type="entry name" value="GLYCOSIDE HYDROLASE FAMILY 5 DOMAIN-CONTAINING PROTEIN"/>
    <property type="match status" value="1"/>
</dbReference>